<dbReference type="GO" id="GO:0010468">
    <property type="term" value="P:regulation of gene expression"/>
    <property type="evidence" value="ECO:0007669"/>
    <property type="project" value="InterPro"/>
</dbReference>
<dbReference type="KEGG" id="pbd:PBOR_00210"/>
<sequence>MAINYVCRHCRTFLGSIGRSDITEVQLGLHSLTPAERRDIIAYDSEGEITVKVTCGYCKQALDNNPELSLLASPLQ</sequence>
<reference evidence="1" key="1">
    <citation type="submission" date="2014-08" db="EMBL/GenBank/DDBJ databases">
        <title>Comparative genomics of the Paenibacillus odorifer group.</title>
        <authorList>
            <person name="den Bakker H.C."/>
            <person name="Tsai Y.-C.Y.-C."/>
            <person name="Martin N."/>
            <person name="Korlach J."/>
            <person name="Wiedmann M."/>
        </authorList>
    </citation>
    <scope>NUCLEOTIDE SEQUENCE [LARGE SCALE GENOMIC DNA]</scope>
    <source>
        <strain evidence="1">DSM 13188</strain>
    </source>
</reference>
<dbReference type="OrthoDB" id="2084556at2"/>
<dbReference type="RefSeq" id="WP_042209919.1">
    <property type="nucleotide sequence ID" value="NZ_CP009285.1"/>
</dbReference>
<dbReference type="Pfam" id="PF10955">
    <property type="entry name" value="Fin"/>
    <property type="match status" value="1"/>
</dbReference>
<evidence type="ECO:0000313" key="1">
    <source>
        <dbReference type="EMBL" id="AIQ55575.1"/>
    </source>
</evidence>
<proteinExistence type="predicted"/>
<dbReference type="Proteomes" id="UP000029518">
    <property type="component" value="Chromosome"/>
</dbReference>
<dbReference type="HOGENOM" id="CLU_184983_0_0_9"/>
<name>A0A089L649_PAEBO</name>
<accession>A0A089L649</accession>
<evidence type="ECO:0008006" key="3">
    <source>
        <dbReference type="Google" id="ProtNLM"/>
    </source>
</evidence>
<keyword evidence="2" id="KW-1185">Reference proteome</keyword>
<organism evidence="1 2">
    <name type="scientific">Paenibacillus borealis</name>
    <dbReference type="NCBI Taxonomy" id="160799"/>
    <lineage>
        <taxon>Bacteria</taxon>
        <taxon>Bacillati</taxon>
        <taxon>Bacillota</taxon>
        <taxon>Bacilli</taxon>
        <taxon>Bacillales</taxon>
        <taxon>Paenibacillaceae</taxon>
        <taxon>Paenibacillus</taxon>
    </lineage>
</organism>
<dbReference type="InterPro" id="IPR020115">
    <property type="entry name" value="Fin"/>
</dbReference>
<protein>
    <recommendedName>
        <fullName evidence="3">DUF2757 domain-containing protein</fullName>
    </recommendedName>
</protein>
<evidence type="ECO:0000313" key="2">
    <source>
        <dbReference type="Proteomes" id="UP000029518"/>
    </source>
</evidence>
<dbReference type="AlphaFoldDB" id="A0A089L649"/>
<gene>
    <name evidence="1" type="ORF">PBOR_00210</name>
</gene>
<dbReference type="EMBL" id="CP009285">
    <property type="protein sequence ID" value="AIQ55575.1"/>
    <property type="molecule type" value="Genomic_DNA"/>
</dbReference>